<feature type="domain" description="Thioester reductase (TE)" evidence="1">
    <location>
        <begin position="23"/>
        <end position="260"/>
    </location>
</feature>
<gene>
    <name evidence="2" type="ORF">G3480_21650</name>
</gene>
<dbReference type="RefSeq" id="WP_164655969.1">
    <property type="nucleotide sequence ID" value="NZ_JAAIJR010000134.1"/>
</dbReference>
<evidence type="ECO:0000313" key="2">
    <source>
        <dbReference type="EMBL" id="NEX22874.1"/>
    </source>
</evidence>
<organism evidence="2 3">
    <name type="scientific">Thiorhodococcus mannitoliphagus</name>
    <dbReference type="NCBI Taxonomy" id="329406"/>
    <lineage>
        <taxon>Bacteria</taxon>
        <taxon>Pseudomonadati</taxon>
        <taxon>Pseudomonadota</taxon>
        <taxon>Gammaproteobacteria</taxon>
        <taxon>Chromatiales</taxon>
        <taxon>Chromatiaceae</taxon>
        <taxon>Thiorhodococcus</taxon>
    </lineage>
</organism>
<name>A0A6P1E4C8_9GAMM</name>
<proteinExistence type="predicted"/>
<dbReference type="PANTHER" id="PTHR11011">
    <property type="entry name" value="MALE STERILITY PROTEIN 2-RELATED"/>
    <property type="match status" value="1"/>
</dbReference>
<dbReference type="PANTHER" id="PTHR11011:SF45">
    <property type="entry name" value="FATTY ACYL-COA REDUCTASE CG8306-RELATED"/>
    <property type="match status" value="1"/>
</dbReference>
<dbReference type="Gene3D" id="3.40.50.720">
    <property type="entry name" value="NAD(P)-binding Rossmann-like Domain"/>
    <property type="match status" value="1"/>
</dbReference>
<dbReference type="GO" id="GO:0080019">
    <property type="term" value="F:alcohol-forming very long-chain fatty acyl-CoA reductase activity"/>
    <property type="evidence" value="ECO:0007669"/>
    <property type="project" value="InterPro"/>
</dbReference>
<evidence type="ECO:0000259" key="1">
    <source>
        <dbReference type="Pfam" id="PF07993"/>
    </source>
</evidence>
<dbReference type="Proteomes" id="UP000471640">
    <property type="component" value="Unassembled WGS sequence"/>
</dbReference>
<dbReference type="EMBL" id="JAAIJR010000134">
    <property type="protein sequence ID" value="NEX22874.1"/>
    <property type="molecule type" value="Genomic_DNA"/>
</dbReference>
<dbReference type="InterPro" id="IPR013120">
    <property type="entry name" value="FAR_NAD-bd"/>
</dbReference>
<evidence type="ECO:0000313" key="3">
    <source>
        <dbReference type="Proteomes" id="UP000471640"/>
    </source>
</evidence>
<dbReference type="AlphaFoldDB" id="A0A6P1E4C8"/>
<reference evidence="2 3" key="2">
    <citation type="submission" date="2020-02" db="EMBL/GenBank/DDBJ databases">
        <title>Genome sequences of Thiorhodococcus mannitoliphagus and Thiorhodococcus minor, purple sulfur photosynthetic bacteria in the gammaproteobacterial family, Chromatiaceae.</title>
        <authorList>
            <person name="Aviles F.A."/>
            <person name="Meyer T.E."/>
            <person name="Kyndt J.A."/>
        </authorList>
    </citation>
    <scope>NUCLEOTIDE SEQUENCE [LARGE SCALE GENOMIC DNA]</scope>
    <source>
        <strain evidence="2 3">DSM 18266</strain>
    </source>
</reference>
<dbReference type="GO" id="GO:0035336">
    <property type="term" value="P:long-chain fatty-acyl-CoA metabolic process"/>
    <property type="evidence" value="ECO:0007669"/>
    <property type="project" value="TreeGrafter"/>
</dbReference>
<accession>A0A6P1E4C8</accession>
<sequence length="392" mass="42690">MSAASVSAATVQASRADAPVYFLTGATGAIGSALVPLLLEDPAARVQLLLRADADSQLAERLETLYAFCGIPPEDSARRARVQALRGDVTLPEFGLDAHALVQVREHCTRMIHAAGIVRMNLPLEEARRAAVGAAAHLIELAGACPNLRKIEFVSTVGVGGRLTRVPETWIDRPRGFHNTYEQAKAEAEDLIRAEVERGLPLTVHRPSMVVGDSQSGRIIHFQVFYHLCEFLSGRRTFGLSPALGRARLDIIPVDLVARALAWSSGHPDLAGQILHLCSGPDQSTPLTDLQEQVRRLFIAHGRKVPPRITLPPRLFTGVLNLASRFMDEKTRRAVGTLPIFLEYLASDQRFENTATRQLLARAGMVVPVWQDALDTVLGAYLRAVSTTSKSA</sequence>
<dbReference type="Pfam" id="PF07993">
    <property type="entry name" value="NAD_binding_4"/>
    <property type="match status" value="1"/>
</dbReference>
<dbReference type="InterPro" id="IPR036291">
    <property type="entry name" value="NAD(P)-bd_dom_sf"/>
</dbReference>
<reference evidence="3" key="1">
    <citation type="journal article" date="2020" name="Microbiol. Resour. Announc.">
        <title>Draft Genome Sequences of Thiorhodococcus mannitoliphagus and Thiorhodococcus minor, Purple Sulfur Photosynthetic Bacteria in the Gammaproteobacterial Family Chromatiaceae.</title>
        <authorList>
            <person name="Aviles F.A."/>
            <person name="Meyer T.E."/>
            <person name="Kyndt J.A."/>
        </authorList>
    </citation>
    <scope>NUCLEOTIDE SEQUENCE [LARGE SCALE GENOMIC DNA]</scope>
    <source>
        <strain evidence="3">DSM 18266</strain>
    </source>
</reference>
<dbReference type="SUPFAM" id="SSF51735">
    <property type="entry name" value="NAD(P)-binding Rossmann-fold domains"/>
    <property type="match status" value="1"/>
</dbReference>
<keyword evidence="3" id="KW-1185">Reference proteome</keyword>
<comment type="caution">
    <text evidence="2">The sequence shown here is derived from an EMBL/GenBank/DDBJ whole genome shotgun (WGS) entry which is preliminary data.</text>
</comment>
<protein>
    <submittedName>
        <fullName evidence="2">NAD(P)H-binding protein</fullName>
    </submittedName>
</protein>
<dbReference type="InterPro" id="IPR026055">
    <property type="entry name" value="FAR"/>
</dbReference>